<dbReference type="GO" id="GO:0032267">
    <property type="term" value="F:tRNA(Ile)-lysidine synthase activity"/>
    <property type="evidence" value="ECO:0007669"/>
    <property type="project" value="UniProtKB-EC"/>
</dbReference>
<proteinExistence type="inferred from homology"/>
<reference evidence="10 11" key="1">
    <citation type="submission" date="2019-09" db="EMBL/GenBank/DDBJ databases">
        <authorList>
            <person name="Khan S.A."/>
            <person name="Jeon C.O."/>
            <person name="Chun B.H."/>
            <person name="Jeong S.E."/>
        </authorList>
    </citation>
    <scope>NUCLEOTIDE SEQUENCE [LARGE SCALE GENOMIC DNA]</scope>
    <source>
        <strain evidence="10 11">KCTC 42508</strain>
    </source>
</reference>
<dbReference type="InterPro" id="IPR012795">
    <property type="entry name" value="tRNA_Ile_lys_synt_N"/>
</dbReference>
<comment type="domain">
    <text evidence="8">The N-terminal region contains the highly conserved SGGXDS motif, predicted to be a P-loop motif involved in ATP binding.</text>
</comment>
<dbReference type="InterPro" id="IPR012094">
    <property type="entry name" value="tRNA_Ile_lys_synt"/>
</dbReference>
<organism evidence="10 11">
    <name type="scientific">Maribacter flavus</name>
    <dbReference type="NCBI Taxonomy" id="1658664"/>
    <lineage>
        <taxon>Bacteria</taxon>
        <taxon>Pseudomonadati</taxon>
        <taxon>Bacteroidota</taxon>
        <taxon>Flavobacteriia</taxon>
        <taxon>Flavobacteriales</taxon>
        <taxon>Flavobacteriaceae</taxon>
        <taxon>Maribacter</taxon>
    </lineage>
</organism>
<gene>
    <name evidence="8 10" type="primary">tilS</name>
    <name evidence="10" type="ORF">F0361_15075</name>
</gene>
<evidence type="ECO:0000313" key="11">
    <source>
        <dbReference type="Proteomes" id="UP000323188"/>
    </source>
</evidence>
<dbReference type="Proteomes" id="UP000323188">
    <property type="component" value="Unassembled WGS sequence"/>
</dbReference>
<comment type="subcellular location">
    <subcellularLocation>
        <location evidence="1 8">Cytoplasm</location>
    </subcellularLocation>
</comment>
<name>A0A5B2TSG8_9FLAO</name>
<dbReference type="SUPFAM" id="SSF56037">
    <property type="entry name" value="PheT/TilS domain"/>
    <property type="match status" value="1"/>
</dbReference>
<evidence type="ECO:0000256" key="4">
    <source>
        <dbReference type="ARBA" id="ARBA00022694"/>
    </source>
</evidence>
<dbReference type="SUPFAM" id="SSF52402">
    <property type="entry name" value="Adenine nucleotide alpha hydrolases-like"/>
    <property type="match status" value="1"/>
</dbReference>
<feature type="domain" description="Lysidine-tRNA(Ile) synthetase C-terminal" evidence="9">
    <location>
        <begin position="359"/>
        <end position="431"/>
    </location>
</feature>
<dbReference type="InterPro" id="IPR014729">
    <property type="entry name" value="Rossmann-like_a/b/a_fold"/>
</dbReference>
<keyword evidence="4 8" id="KW-0819">tRNA processing</keyword>
<dbReference type="InterPro" id="IPR012796">
    <property type="entry name" value="Lysidine-tRNA-synth_C"/>
</dbReference>
<keyword evidence="2 8" id="KW-0963">Cytoplasm</keyword>
<keyword evidence="6 8" id="KW-0067">ATP-binding</keyword>
<evidence type="ECO:0000256" key="5">
    <source>
        <dbReference type="ARBA" id="ARBA00022741"/>
    </source>
</evidence>
<dbReference type="GO" id="GO:0005737">
    <property type="term" value="C:cytoplasm"/>
    <property type="evidence" value="ECO:0007669"/>
    <property type="project" value="UniProtKB-SubCell"/>
</dbReference>
<dbReference type="CDD" id="cd01992">
    <property type="entry name" value="TilS_N"/>
    <property type="match status" value="1"/>
</dbReference>
<keyword evidence="5 8" id="KW-0547">Nucleotide-binding</keyword>
<dbReference type="PANTHER" id="PTHR43033">
    <property type="entry name" value="TRNA(ILE)-LYSIDINE SYNTHASE-RELATED"/>
    <property type="match status" value="1"/>
</dbReference>
<evidence type="ECO:0000256" key="1">
    <source>
        <dbReference type="ARBA" id="ARBA00004496"/>
    </source>
</evidence>
<protein>
    <recommendedName>
        <fullName evidence="8">tRNA(Ile)-lysidine synthase</fullName>
        <ecNumber evidence="8">6.3.4.19</ecNumber>
    </recommendedName>
    <alternativeName>
        <fullName evidence="8">tRNA(Ile)-2-lysyl-cytidine synthase</fullName>
    </alternativeName>
    <alternativeName>
        <fullName evidence="8">tRNA(Ile)-lysidine synthetase</fullName>
    </alternativeName>
</protein>
<comment type="caution">
    <text evidence="10">The sequence shown here is derived from an EMBL/GenBank/DDBJ whole genome shotgun (WGS) entry which is preliminary data.</text>
</comment>
<dbReference type="RefSeq" id="WP_154919803.1">
    <property type="nucleotide sequence ID" value="NZ_VUOE01000002.1"/>
</dbReference>
<dbReference type="Pfam" id="PF01171">
    <property type="entry name" value="ATP_bind_3"/>
    <property type="match status" value="1"/>
</dbReference>
<evidence type="ECO:0000256" key="2">
    <source>
        <dbReference type="ARBA" id="ARBA00022490"/>
    </source>
</evidence>
<dbReference type="Gene3D" id="3.40.50.620">
    <property type="entry name" value="HUPs"/>
    <property type="match status" value="1"/>
</dbReference>
<dbReference type="NCBIfam" id="TIGR02433">
    <property type="entry name" value="lysidine_TilS_C"/>
    <property type="match status" value="1"/>
</dbReference>
<comment type="catalytic activity">
    <reaction evidence="7 8">
        <text>cytidine(34) in tRNA(Ile2) + L-lysine + ATP = lysidine(34) in tRNA(Ile2) + AMP + diphosphate + H(+)</text>
        <dbReference type="Rhea" id="RHEA:43744"/>
        <dbReference type="Rhea" id="RHEA-COMP:10625"/>
        <dbReference type="Rhea" id="RHEA-COMP:10670"/>
        <dbReference type="ChEBI" id="CHEBI:15378"/>
        <dbReference type="ChEBI" id="CHEBI:30616"/>
        <dbReference type="ChEBI" id="CHEBI:32551"/>
        <dbReference type="ChEBI" id="CHEBI:33019"/>
        <dbReference type="ChEBI" id="CHEBI:82748"/>
        <dbReference type="ChEBI" id="CHEBI:83665"/>
        <dbReference type="ChEBI" id="CHEBI:456215"/>
        <dbReference type="EC" id="6.3.4.19"/>
    </reaction>
</comment>
<evidence type="ECO:0000259" key="9">
    <source>
        <dbReference type="SMART" id="SM00977"/>
    </source>
</evidence>
<dbReference type="PANTHER" id="PTHR43033:SF1">
    <property type="entry name" value="TRNA(ILE)-LYSIDINE SYNTHASE-RELATED"/>
    <property type="match status" value="1"/>
</dbReference>
<evidence type="ECO:0000256" key="8">
    <source>
        <dbReference type="HAMAP-Rule" id="MF_01161"/>
    </source>
</evidence>
<dbReference type="AlphaFoldDB" id="A0A5B2TSG8"/>
<evidence type="ECO:0000256" key="7">
    <source>
        <dbReference type="ARBA" id="ARBA00048539"/>
    </source>
</evidence>
<dbReference type="Pfam" id="PF11734">
    <property type="entry name" value="TilS_C"/>
    <property type="match status" value="1"/>
</dbReference>
<dbReference type="NCBIfam" id="TIGR02432">
    <property type="entry name" value="lysidine_TilS_N"/>
    <property type="match status" value="1"/>
</dbReference>
<dbReference type="GO" id="GO:0005524">
    <property type="term" value="F:ATP binding"/>
    <property type="evidence" value="ECO:0007669"/>
    <property type="project" value="UniProtKB-UniRule"/>
</dbReference>
<sequence length="434" mass="50423">MLKDFQSHILDNFPELTKNKFLLACSGGLDSVLLSYLCKESEMDFILAHCNFRLRGAASDGDEKFVKELGNRLGRPVLVTHFDTMGYVHSHRVSVQMAARELRYQWFKGLMEEHGIAYLVMAHHADDNLETFLINLSRGTGIDGLTGIPEATGQIRRPLLKYTRDTILAYAKERDLQWREDESNADTKYLRNKIRLEIVPKLKELHPTFMENFERTLGFLKETQEISENELERVREQLFQRENQYLKISVLELKILRPLHGYLYGLFKEFGFTEWQNVAELLDAMSGKSVYSTEYVLLKNRDHLILAKNTAQEKGVFEIAEGDFKIDYPIGLEGKAVSEKKDTTARIIYLDKNTLKYPLTVRKWEKGDYFYPLGMKGKKKLSKYFKDEKLDIFSKQEQWLLCSGDAIVWVIGRRVDDRFKVTESTKEILSIALL</sequence>
<dbReference type="EC" id="6.3.4.19" evidence="8"/>
<feature type="binding site" evidence="8">
    <location>
        <begin position="26"/>
        <end position="31"/>
    </location>
    <ligand>
        <name>ATP</name>
        <dbReference type="ChEBI" id="CHEBI:30616"/>
    </ligand>
</feature>
<dbReference type="SMART" id="SM00977">
    <property type="entry name" value="TilS_C"/>
    <property type="match status" value="1"/>
</dbReference>
<comment type="similarity">
    <text evidence="8">Belongs to the tRNA(Ile)-lysidine synthase family.</text>
</comment>
<evidence type="ECO:0000256" key="6">
    <source>
        <dbReference type="ARBA" id="ARBA00022840"/>
    </source>
</evidence>
<dbReference type="EMBL" id="VUOE01000002">
    <property type="protein sequence ID" value="KAA2217274.1"/>
    <property type="molecule type" value="Genomic_DNA"/>
</dbReference>
<comment type="function">
    <text evidence="8">Ligates lysine onto the cytidine present at position 34 of the AUA codon-specific tRNA(Ile) that contains the anticodon CAU, in an ATP-dependent manner. Cytidine is converted to lysidine, thus changing the amino acid specificity of the tRNA from methionine to isoleucine.</text>
</comment>
<keyword evidence="3 8" id="KW-0436">Ligase</keyword>
<dbReference type="HAMAP" id="MF_01161">
    <property type="entry name" value="tRNA_Ile_lys_synt"/>
    <property type="match status" value="1"/>
</dbReference>
<dbReference type="GO" id="GO:0006400">
    <property type="term" value="P:tRNA modification"/>
    <property type="evidence" value="ECO:0007669"/>
    <property type="project" value="UniProtKB-UniRule"/>
</dbReference>
<evidence type="ECO:0000313" key="10">
    <source>
        <dbReference type="EMBL" id="KAA2217274.1"/>
    </source>
</evidence>
<evidence type="ECO:0000256" key="3">
    <source>
        <dbReference type="ARBA" id="ARBA00022598"/>
    </source>
</evidence>
<accession>A0A5B2TSG8</accession>
<dbReference type="InterPro" id="IPR011063">
    <property type="entry name" value="TilS/TtcA_N"/>
</dbReference>